<accession>A0A0D2IPG2</accession>
<dbReference type="VEuPathDB" id="FungiDB:Z518_02428"/>
<dbReference type="AlphaFoldDB" id="A0A0D2IPG2"/>
<name>A0A0D2IPG2_9EURO</name>
<dbReference type="OrthoDB" id="4145247at2759"/>
<dbReference type="PANTHER" id="PTHR43791">
    <property type="entry name" value="PERMEASE-RELATED"/>
    <property type="match status" value="1"/>
</dbReference>
<evidence type="ECO:0000256" key="2">
    <source>
        <dbReference type="ARBA" id="ARBA00022448"/>
    </source>
</evidence>
<dbReference type="HOGENOM" id="CLU_1518667_0_0_1"/>
<dbReference type="InterPro" id="IPR036259">
    <property type="entry name" value="MFS_trans_sf"/>
</dbReference>
<reference evidence="7 8" key="1">
    <citation type="submission" date="2015-01" db="EMBL/GenBank/DDBJ databases">
        <title>The Genome Sequence of Rhinocladiella mackenzie CBS 650.93.</title>
        <authorList>
            <consortium name="The Broad Institute Genomics Platform"/>
            <person name="Cuomo C."/>
            <person name="de Hoog S."/>
            <person name="Gorbushina A."/>
            <person name="Stielow B."/>
            <person name="Teixiera M."/>
            <person name="Abouelleil A."/>
            <person name="Chapman S.B."/>
            <person name="Priest M."/>
            <person name="Young S.K."/>
            <person name="Wortman J."/>
            <person name="Nusbaum C."/>
            <person name="Birren B."/>
        </authorList>
    </citation>
    <scope>NUCLEOTIDE SEQUENCE [LARGE SCALE GENOMIC DNA]</scope>
    <source>
        <strain evidence="7 8">CBS 650.93</strain>
    </source>
</reference>
<keyword evidence="3 6" id="KW-0812">Transmembrane</keyword>
<dbReference type="RefSeq" id="XP_013274910.1">
    <property type="nucleotide sequence ID" value="XM_013419456.1"/>
</dbReference>
<keyword evidence="4 6" id="KW-1133">Transmembrane helix</keyword>
<dbReference type="GeneID" id="25290499"/>
<dbReference type="STRING" id="1442369.A0A0D2IPG2"/>
<dbReference type="EMBL" id="KN847476">
    <property type="protein sequence ID" value="KIX07774.1"/>
    <property type="molecule type" value="Genomic_DNA"/>
</dbReference>
<evidence type="ECO:0000256" key="5">
    <source>
        <dbReference type="ARBA" id="ARBA00023136"/>
    </source>
</evidence>
<dbReference type="GO" id="GO:0022857">
    <property type="term" value="F:transmembrane transporter activity"/>
    <property type="evidence" value="ECO:0007669"/>
    <property type="project" value="TreeGrafter"/>
</dbReference>
<evidence type="ECO:0000313" key="8">
    <source>
        <dbReference type="Proteomes" id="UP000053617"/>
    </source>
</evidence>
<dbReference type="SUPFAM" id="SSF103473">
    <property type="entry name" value="MFS general substrate transporter"/>
    <property type="match status" value="1"/>
</dbReference>
<dbReference type="PANTHER" id="PTHR43791:SF52">
    <property type="entry name" value="TRANSPORTER, PUTATIVE (AFU_ORTHOLOGUE AFUA_1G11820)-RELATED"/>
    <property type="match status" value="1"/>
</dbReference>
<proteinExistence type="predicted"/>
<evidence type="ECO:0000256" key="4">
    <source>
        <dbReference type="ARBA" id="ARBA00022989"/>
    </source>
</evidence>
<gene>
    <name evidence="7" type="ORF">Z518_02428</name>
</gene>
<feature type="transmembrane region" description="Helical" evidence="6">
    <location>
        <begin position="86"/>
        <end position="107"/>
    </location>
</feature>
<protein>
    <submittedName>
        <fullName evidence="7">Rhinocladiella mackenziei CBS 650.93 unplaced genomic scaffold supercont1.2, whole genome shotgun sequence</fullName>
    </submittedName>
</protein>
<feature type="transmembrane region" description="Helical" evidence="6">
    <location>
        <begin position="143"/>
        <end position="163"/>
    </location>
</feature>
<feature type="transmembrane region" description="Helical" evidence="6">
    <location>
        <begin position="46"/>
        <end position="66"/>
    </location>
</feature>
<dbReference type="GO" id="GO:0016020">
    <property type="term" value="C:membrane"/>
    <property type="evidence" value="ECO:0007669"/>
    <property type="project" value="UniProtKB-SubCell"/>
</dbReference>
<comment type="subcellular location">
    <subcellularLocation>
        <location evidence="1">Membrane</location>
        <topology evidence="1">Multi-pass membrane protein</topology>
    </subcellularLocation>
</comment>
<keyword evidence="5 6" id="KW-0472">Membrane</keyword>
<sequence>METLPAPALTTDIKITGDDILVEIEDLSTREIDHDKERKVLRKTDYVLVPMFCLLLTAAFLDRTFIGNSRIQGMEEDLNMKGSDYNIALFMFFIPYLLLDVPCNIVMKKLRPSRCLSSLMYAWLLAYAIGHMDNVGGYSAWRWIFIIEGFFTIVVAIFSFSVLPDWPEQTRHFTEGE</sequence>
<evidence type="ECO:0000256" key="1">
    <source>
        <dbReference type="ARBA" id="ARBA00004141"/>
    </source>
</evidence>
<dbReference type="Gene3D" id="1.20.1250.20">
    <property type="entry name" value="MFS general substrate transporter like domains"/>
    <property type="match status" value="1"/>
</dbReference>
<evidence type="ECO:0000313" key="7">
    <source>
        <dbReference type="EMBL" id="KIX07774.1"/>
    </source>
</evidence>
<evidence type="ECO:0000256" key="6">
    <source>
        <dbReference type="SAM" id="Phobius"/>
    </source>
</evidence>
<keyword evidence="2" id="KW-0813">Transport</keyword>
<feature type="transmembrane region" description="Helical" evidence="6">
    <location>
        <begin position="119"/>
        <end position="137"/>
    </location>
</feature>
<evidence type="ECO:0000256" key="3">
    <source>
        <dbReference type="ARBA" id="ARBA00022692"/>
    </source>
</evidence>
<dbReference type="Proteomes" id="UP000053617">
    <property type="component" value="Unassembled WGS sequence"/>
</dbReference>
<organism evidence="7 8">
    <name type="scientific">Rhinocladiella mackenziei CBS 650.93</name>
    <dbReference type="NCBI Taxonomy" id="1442369"/>
    <lineage>
        <taxon>Eukaryota</taxon>
        <taxon>Fungi</taxon>
        <taxon>Dikarya</taxon>
        <taxon>Ascomycota</taxon>
        <taxon>Pezizomycotina</taxon>
        <taxon>Eurotiomycetes</taxon>
        <taxon>Chaetothyriomycetidae</taxon>
        <taxon>Chaetothyriales</taxon>
        <taxon>Herpotrichiellaceae</taxon>
        <taxon>Rhinocladiella</taxon>
    </lineage>
</organism>
<keyword evidence="8" id="KW-1185">Reference proteome</keyword>